<sequence>MDVTVSSGVTQDEHTAHVDIDTARRSLFARRRHRGPGRKHRWSRWFEARRSLDTAHTDVTPRASHDQVPALVVSEPPAHDEAHAPPSVHDEALAVAAEAMASGQTNGPPAEESQGTADAEAEPEADADAADAADTAAPDPAPHLADDDAQSNPFVETQANAAALNEPQSTHGTVPADLKETFTLRLKTIAYLRRVVHGDERFLYSAQLRPSDYVAAVAHRTLEEWCAYAERARSSLALALQDTSIRAVLRRVRELERGQPEAWFTADDDTDEVPEVQVNVVESLSAILAVLCALYAKLLACVDPAFLERLRNDTTPVQISTVYGPMTMQTLLEPFPEAAMLTDADVDTLLALHHILSEFVHMLAKNLTYVSRYASKSEIYEWDALLASGHFDWDQLVTAFQVRQERPPQYDTPATHEHSPPMPRSSTEFSTTPKATKRSSFKWLPTGRKRASFLAHSFFSRPRL</sequence>
<dbReference type="Proteomes" id="UP001216638">
    <property type="component" value="Chromosome 2"/>
</dbReference>
<keyword evidence="3" id="KW-1185">Reference proteome</keyword>
<name>A0AAF0DV44_9BASI</name>
<evidence type="ECO:0000313" key="2">
    <source>
        <dbReference type="EMBL" id="WFC95351.1"/>
    </source>
</evidence>
<protein>
    <submittedName>
        <fullName evidence="2">Uncharacterized protein</fullName>
    </submittedName>
</protein>
<dbReference type="EMBL" id="CP119952">
    <property type="protein sequence ID" value="WFC95351.1"/>
    <property type="molecule type" value="Genomic_DNA"/>
</dbReference>
<gene>
    <name evidence="2" type="ORF">MBRA1_001998</name>
</gene>
<organism evidence="2 3">
    <name type="scientific">Malassezia brasiliensis</name>
    <dbReference type="NCBI Taxonomy" id="1821822"/>
    <lineage>
        <taxon>Eukaryota</taxon>
        <taxon>Fungi</taxon>
        <taxon>Dikarya</taxon>
        <taxon>Basidiomycota</taxon>
        <taxon>Ustilaginomycotina</taxon>
        <taxon>Malasseziomycetes</taxon>
        <taxon>Malasseziales</taxon>
        <taxon>Malasseziaceae</taxon>
        <taxon>Malassezia</taxon>
    </lineage>
</organism>
<evidence type="ECO:0000256" key="1">
    <source>
        <dbReference type="SAM" id="MobiDB-lite"/>
    </source>
</evidence>
<feature type="compositionally biased region" description="Polar residues" evidence="1">
    <location>
        <begin position="424"/>
        <end position="434"/>
    </location>
</feature>
<proteinExistence type="predicted"/>
<reference evidence="2" key="1">
    <citation type="submission" date="2023-03" db="EMBL/GenBank/DDBJ databases">
        <title>Mating type loci evolution in Malassezia.</title>
        <authorList>
            <person name="Coelho M.A."/>
        </authorList>
    </citation>
    <scope>NUCLEOTIDE SEQUENCE</scope>
    <source>
        <strain evidence="2">CBS 14135</strain>
    </source>
</reference>
<feature type="region of interest" description="Disordered" evidence="1">
    <location>
        <begin position="99"/>
        <end position="149"/>
    </location>
</feature>
<feature type="compositionally biased region" description="Acidic residues" evidence="1">
    <location>
        <begin position="119"/>
        <end position="131"/>
    </location>
</feature>
<feature type="compositionally biased region" description="Basic and acidic residues" evidence="1">
    <location>
        <begin position="406"/>
        <end position="419"/>
    </location>
</feature>
<evidence type="ECO:0000313" key="3">
    <source>
        <dbReference type="Proteomes" id="UP001216638"/>
    </source>
</evidence>
<accession>A0AAF0DV44</accession>
<dbReference type="AlphaFoldDB" id="A0AAF0DV44"/>
<feature type="region of interest" description="Disordered" evidence="1">
    <location>
        <begin position="406"/>
        <end position="440"/>
    </location>
</feature>